<accession>A0A8J6AHS8</accession>
<feature type="compositionally biased region" description="Basic and acidic residues" evidence="17">
    <location>
        <begin position="943"/>
        <end position="954"/>
    </location>
</feature>
<evidence type="ECO:0000256" key="13">
    <source>
        <dbReference type="ARBA" id="ARBA00023054"/>
    </source>
</evidence>
<feature type="compositionally biased region" description="Basic and acidic residues" evidence="17">
    <location>
        <begin position="922"/>
        <end position="931"/>
    </location>
</feature>
<dbReference type="OrthoDB" id="10251809at2759"/>
<dbReference type="EMBL" id="JAGFMF010011483">
    <property type="protein sequence ID" value="KAG8521253.1"/>
    <property type="molecule type" value="Genomic_DNA"/>
</dbReference>
<dbReference type="PANTHER" id="PTHR23337:SF7">
    <property type="entry name" value="ATPASE MORC2"/>
    <property type="match status" value="1"/>
</dbReference>
<keyword evidence="13 16" id="KW-0175">Coiled coil</keyword>
<organism evidence="19 20">
    <name type="scientific">Galemys pyrenaicus</name>
    <name type="common">Iberian desman</name>
    <name type="synonym">Pyrenean desman</name>
    <dbReference type="NCBI Taxonomy" id="202257"/>
    <lineage>
        <taxon>Eukaryota</taxon>
        <taxon>Metazoa</taxon>
        <taxon>Chordata</taxon>
        <taxon>Craniata</taxon>
        <taxon>Vertebrata</taxon>
        <taxon>Euteleostomi</taxon>
        <taxon>Mammalia</taxon>
        <taxon>Eutheria</taxon>
        <taxon>Laurasiatheria</taxon>
        <taxon>Eulipotyphla</taxon>
        <taxon>Talpidae</taxon>
        <taxon>Galemys</taxon>
    </lineage>
</organism>
<gene>
    <name evidence="19" type="ORF">J0S82_017626</name>
</gene>
<dbReference type="Pfam" id="PF07496">
    <property type="entry name" value="zf-CW"/>
    <property type="match status" value="1"/>
</dbReference>
<dbReference type="Proteomes" id="UP000700334">
    <property type="component" value="Unassembled WGS sequence"/>
</dbReference>
<evidence type="ECO:0000256" key="4">
    <source>
        <dbReference type="ARBA" id="ARBA00022723"/>
    </source>
</evidence>
<evidence type="ECO:0000256" key="2">
    <source>
        <dbReference type="ARBA" id="ARBA00022499"/>
    </source>
</evidence>
<comment type="caution">
    <text evidence="19">The sequence shown here is derived from an EMBL/GenBank/DDBJ whole genome shotgun (WGS) entry which is preliminary data.</text>
</comment>
<evidence type="ECO:0000256" key="3">
    <source>
        <dbReference type="ARBA" id="ARBA00022553"/>
    </source>
</evidence>
<keyword evidence="5" id="KW-0547">Nucleotide-binding</keyword>
<keyword evidence="4" id="KW-0479">Metal-binding</keyword>
<dbReference type="InterPro" id="IPR036890">
    <property type="entry name" value="HATPase_C_sf"/>
</dbReference>
<proteinExistence type="predicted"/>
<dbReference type="GO" id="GO:0016787">
    <property type="term" value="F:hydrolase activity"/>
    <property type="evidence" value="ECO:0007669"/>
    <property type="project" value="UniProtKB-KW"/>
</dbReference>
<dbReference type="Pfam" id="PF17942">
    <property type="entry name" value="Morc6_S5"/>
    <property type="match status" value="1"/>
</dbReference>
<evidence type="ECO:0000256" key="7">
    <source>
        <dbReference type="ARBA" id="ARBA00022801"/>
    </source>
</evidence>
<evidence type="ECO:0000256" key="6">
    <source>
        <dbReference type="ARBA" id="ARBA00022771"/>
    </source>
</evidence>
<dbReference type="PROSITE" id="PS51050">
    <property type="entry name" value="ZF_CW"/>
    <property type="match status" value="1"/>
</dbReference>
<evidence type="ECO:0000259" key="18">
    <source>
        <dbReference type="PROSITE" id="PS51050"/>
    </source>
</evidence>
<evidence type="ECO:0000256" key="17">
    <source>
        <dbReference type="SAM" id="MobiDB-lite"/>
    </source>
</evidence>
<keyword evidence="9" id="KW-0067">ATP-binding</keyword>
<keyword evidence="3" id="KW-0597">Phosphoprotein</keyword>
<keyword evidence="10" id="KW-0460">Magnesium</keyword>
<dbReference type="AlphaFoldDB" id="A0A8J6AHS8"/>
<evidence type="ECO:0000313" key="19">
    <source>
        <dbReference type="EMBL" id="KAG8521253.1"/>
    </source>
</evidence>
<dbReference type="InterPro" id="IPR011124">
    <property type="entry name" value="Znf_CW"/>
</dbReference>
<comment type="subcellular location">
    <subcellularLocation>
        <location evidence="1">Nucleus</location>
    </subcellularLocation>
</comment>
<keyword evidence="14" id="KW-0539">Nucleus</keyword>
<feature type="compositionally biased region" description="Basic and acidic residues" evidence="17">
    <location>
        <begin position="689"/>
        <end position="700"/>
    </location>
</feature>
<dbReference type="CDD" id="cd16931">
    <property type="entry name" value="HATPase_MORC-like"/>
    <property type="match status" value="1"/>
</dbReference>
<dbReference type="Pfam" id="PF23327">
    <property type="entry name" value="Chromo_MORC2_6th"/>
    <property type="match status" value="1"/>
</dbReference>
<dbReference type="GO" id="GO:0005524">
    <property type="term" value="F:ATP binding"/>
    <property type="evidence" value="ECO:0007669"/>
    <property type="project" value="UniProtKB-KW"/>
</dbReference>
<evidence type="ECO:0000256" key="10">
    <source>
        <dbReference type="ARBA" id="ARBA00022842"/>
    </source>
</evidence>
<dbReference type="GO" id="GO:0005634">
    <property type="term" value="C:nucleus"/>
    <property type="evidence" value="ECO:0007669"/>
    <property type="project" value="UniProtKB-SubCell"/>
</dbReference>
<feature type="region of interest" description="Disordered" evidence="17">
    <location>
        <begin position="688"/>
        <end position="954"/>
    </location>
</feature>
<evidence type="ECO:0000313" key="20">
    <source>
        <dbReference type="Proteomes" id="UP000700334"/>
    </source>
</evidence>
<evidence type="ECO:0000256" key="15">
    <source>
        <dbReference type="PROSITE-ProRule" id="PRU00454"/>
    </source>
</evidence>
<dbReference type="FunFam" id="3.30.40.100:FF:000001">
    <property type="entry name" value="MORC family CW-type zinc finger protein 2"/>
    <property type="match status" value="1"/>
</dbReference>
<dbReference type="SUPFAM" id="SSF55874">
    <property type="entry name" value="ATPase domain of HSP90 chaperone/DNA topoisomerase II/histidine kinase"/>
    <property type="match status" value="1"/>
</dbReference>
<sequence>GRAQVARSGHVTTRAPPIRRRCIRAGAGGAAAPRLAESAAEASGAWGVGECARRLGLYAGDKAVVAVTAVAAARKPETPNFVVLSTSSISSCTAHGLLVSRRRRQRRRRRRRRRRQQQQHMVPRARCGCWVPILWGGTKAAASAGQRPAGTGERTALMAFTNYSSLNRAQLTFEYLHTNSTTHEFLFGALAELVDNARDADATRIDIYAERRDDLRGGFMLCFLDDGAGMDPSDAASVIQFGKSAKRTPESTQIGQYGNGLKSGSMRIGKDFILFTKKDDTMTCLFLSRTFHEEEGIDEVIVPLPTWHARTRDPVTDNVEKFAIETELIYKYSPFRNEEEVMTQFMKIPGDSGTLVIIFNLKLMDNGEPELDIISNPRDIQMAETSPEGTKPERRSFRAYAAVLYIDPRMRIFIHGHKVQTKRLSCCLYKPRMYKYTSSRFKTRAEQEVKKAEHVARIAEEKAREAESKARTLELRLGGDLTRDSRVMLRQVQNTAITLRREADVKKRIKEAKQRALKEPKELNFVFGVNIEHRDLDGMFIYNCSRLIKMYEKVGPQLEGGMACGGVVGVVDVPYLVLEPTHNKQDFADAKEYRHLLRAMGEHLAQYWKDIAIAQRGIIKFWDEFGYLSANWNQPPSSELRYKRRRAMEIPTTIQCDLCLKWRTLPFQLSSVEKDYPDTWVCSMNPDPEQDRCEASEQKQKVPLGTFKKDLKTQEEKQKQLTEKIRQQQEKLEALQKTTPIRSQADLKKLPLEVTTRPSTEEPARRPQRPRSPPLPAVIKNAPSRPPSLHTPRPTNQPRKAPVNSSTPKPPAVAAREEASTSRLLQPPEAPRKPANTPVKTPPRPASSVQPLSPSPLPNSKSPREVPAPKAIKTPVVKKPEPPSKPSPATPGRKRTLGVSDEEEAEEEAERRKERSKRGKFTVKEEKKDSNELSDSAGEEDPADLKKAQKDKGLHVEVRVNREWYTGRVTAVEVGKHVVRWKVKFDYVPTDTTPRDRWVEKGSEDVRLMKPPSPEHQTPDTQQESGVEEEAAVAQQAVAMAEPSTSDCIRIEPDTTAPSTNHETIDLLVQILRNCLRYFLPPSFPISKKELSAMNSEELISFPLKEYFKQYEVGLQNLCHSYQSRADSRAKASEESLRTSERKLRETEEKLQKLRTNIVALLQKVQEESVVPTLAAQHPDQEGWRWCGCLGLIPARPTDIDINTDDELDAYIEDLITKGD</sequence>
<protein>
    <submittedName>
        <fullName evidence="19">ATPase MORC2</fullName>
    </submittedName>
</protein>
<keyword evidence="6 15" id="KW-0863">Zinc-finger</keyword>
<dbReference type="InterPro" id="IPR056360">
    <property type="entry name" value="Chromo_MORC2_6th"/>
</dbReference>
<feature type="region of interest" description="Disordered" evidence="17">
    <location>
        <begin position="99"/>
        <end position="120"/>
    </location>
</feature>
<dbReference type="PANTHER" id="PTHR23337">
    <property type="entry name" value="ZINC FINGER CW-TYPE COILED-COIL DOMAIN PROTEIN 1"/>
    <property type="match status" value="1"/>
</dbReference>
<evidence type="ECO:0000256" key="1">
    <source>
        <dbReference type="ARBA" id="ARBA00004123"/>
    </source>
</evidence>
<evidence type="ECO:0000256" key="12">
    <source>
        <dbReference type="ARBA" id="ARBA00022990"/>
    </source>
</evidence>
<evidence type="ECO:0000256" key="11">
    <source>
        <dbReference type="ARBA" id="ARBA00022843"/>
    </source>
</evidence>
<feature type="coiled-coil region" evidence="16">
    <location>
        <begin position="442"/>
        <end position="476"/>
    </location>
</feature>
<dbReference type="Pfam" id="PF13589">
    <property type="entry name" value="HATPase_c_3"/>
    <property type="match status" value="1"/>
</dbReference>
<feature type="coiled-coil region" evidence="16">
    <location>
        <begin position="1130"/>
        <end position="1164"/>
    </location>
</feature>
<feature type="compositionally biased region" description="Basic residues" evidence="17">
    <location>
        <begin position="100"/>
        <end position="117"/>
    </location>
</feature>
<dbReference type="Gene3D" id="3.30.565.10">
    <property type="entry name" value="Histidine kinase-like ATPase, C-terminal domain"/>
    <property type="match status" value="1"/>
</dbReference>
<dbReference type="GO" id="GO:0008270">
    <property type="term" value="F:zinc ion binding"/>
    <property type="evidence" value="ECO:0007669"/>
    <property type="project" value="UniProtKB-KW"/>
</dbReference>
<evidence type="ECO:0000256" key="5">
    <source>
        <dbReference type="ARBA" id="ARBA00022741"/>
    </source>
</evidence>
<feature type="domain" description="CW-type" evidence="18">
    <location>
        <begin position="647"/>
        <end position="701"/>
    </location>
</feature>
<reference evidence="19" key="1">
    <citation type="journal article" date="2021" name="Evol. Appl.">
        <title>The genome of the Pyrenean desman and the effects of bottlenecks and inbreeding on the genomic landscape of an endangered species.</title>
        <authorList>
            <person name="Escoda L."/>
            <person name="Castresana J."/>
        </authorList>
    </citation>
    <scope>NUCLEOTIDE SEQUENCE</scope>
    <source>
        <strain evidence="19">IBE-C5619</strain>
    </source>
</reference>
<keyword evidence="8" id="KW-0862">Zinc</keyword>
<evidence type="ECO:0000256" key="14">
    <source>
        <dbReference type="ARBA" id="ARBA00023242"/>
    </source>
</evidence>
<feature type="compositionally biased region" description="Polar residues" evidence="17">
    <location>
        <begin position="793"/>
        <end position="807"/>
    </location>
</feature>
<keyword evidence="12" id="KW-0007">Acetylation</keyword>
<keyword evidence="2" id="KW-1017">Isopeptide bond</keyword>
<dbReference type="InterPro" id="IPR041006">
    <property type="entry name" value="Morc_S5"/>
</dbReference>
<feature type="region of interest" description="Disordered" evidence="17">
    <location>
        <begin position="1005"/>
        <end position="1030"/>
    </location>
</feature>
<dbReference type="FunFam" id="3.30.565.10:FF:000027">
    <property type="entry name" value="MORC family CW-type zinc finger protein 2"/>
    <property type="match status" value="1"/>
</dbReference>
<feature type="non-terminal residue" evidence="19">
    <location>
        <position position="1220"/>
    </location>
</feature>
<evidence type="ECO:0000256" key="8">
    <source>
        <dbReference type="ARBA" id="ARBA00022833"/>
    </source>
</evidence>
<name>A0A8J6AHS8_GALPY</name>
<keyword evidence="7" id="KW-0378">Hydrolase</keyword>
<feature type="compositionally biased region" description="Basic and acidic residues" evidence="17">
    <location>
        <begin position="707"/>
        <end position="734"/>
    </location>
</feature>
<evidence type="ECO:0000256" key="9">
    <source>
        <dbReference type="ARBA" id="ARBA00022840"/>
    </source>
</evidence>
<keyword evidence="11" id="KW-0832">Ubl conjugation</keyword>
<keyword evidence="20" id="KW-1185">Reference proteome</keyword>
<dbReference type="Gene3D" id="3.30.40.100">
    <property type="match status" value="1"/>
</dbReference>
<evidence type="ECO:0000256" key="16">
    <source>
        <dbReference type="SAM" id="Coils"/>
    </source>
</evidence>